<dbReference type="GO" id="GO:0003677">
    <property type="term" value="F:DNA binding"/>
    <property type="evidence" value="ECO:0007669"/>
    <property type="project" value="UniProtKB-KW"/>
</dbReference>
<dbReference type="EMBL" id="LOCK01000017">
    <property type="protein sequence ID" value="KTE92265.1"/>
    <property type="molecule type" value="Genomic_DNA"/>
</dbReference>
<dbReference type="GO" id="GO:0003700">
    <property type="term" value="F:DNA-binding transcription factor activity"/>
    <property type="evidence" value="ECO:0007669"/>
    <property type="project" value="TreeGrafter"/>
</dbReference>
<evidence type="ECO:0000313" key="4">
    <source>
        <dbReference type="EMBL" id="KTE92265.1"/>
    </source>
</evidence>
<dbReference type="CDD" id="cd00093">
    <property type="entry name" value="HTH_XRE"/>
    <property type="match status" value="1"/>
</dbReference>
<dbReference type="InterPro" id="IPR050807">
    <property type="entry name" value="TransReg_Diox_bact_type"/>
</dbReference>
<evidence type="ECO:0000259" key="2">
    <source>
        <dbReference type="PROSITE" id="PS50943"/>
    </source>
</evidence>
<evidence type="ECO:0000313" key="3">
    <source>
        <dbReference type="EMBL" id="CDX03409.1"/>
    </source>
</evidence>
<dbReference type="InterPro" id="IPR001387">
    <property type="entry name" value="Cro/C1-type_HTH"/>
</dbReference>
<reference evidence="3" key="1">
    <citation type="submission" date="2014-07" db="EMBL/GenBank/DDBJ databases">
        <authorList>
            <person name="Hornung V.Bastian."/>
        </authorList>
    </citation>
    <scope>NUCLEOTIDE SEQUENCE</scope>
    <source>
        <strain evidence="3">PCE-S</strain>
    </source>
</reference>
<gene>
    <name evidence="4" type="ORF">AT727_04865</name>
    <name evidence="3" type="ORF">DPCES_3523</name>
</gene>
<reference evidence="4 5" key="2">
    <citation type="submission" date="2015-12" db="EMBL/GenBank/DDBJ databases">
        <title>Draft Genome Sequence of Desulfitobacterium hafniense Strain DH, a Sulfate-reducing Bacterium Isolated from Paddy Soils.</title>
        <authorList>
            <person name="Bao P."/>
            <person name="Zhang X."/>
            <person name="Li G."/>
        </authorList>
    </citation>
    <scope>NUCLEOTIDE SEQUENCE [LARGE SCALE GENOMIC DNA]</scope>
    <source>
        <strain evidence="4 5">DH</strain>
    </source>
</reference>
<evidence type="ECO:0000313" key="5">
    <source>
        <dbReference type="Proteomes" id="UP000054623"/>
    </source>
</evidence>
<dbReference type="GO" id="GO:0005829">
    <property type="term" value="C:cytosol"/>
    <property type="evidence" value="ECO:0007669"/>
    <property type="project" value="TreeGrafter"/>
</dbReference>
<dbReference type="PANTHER" id="PTHR46797">
    <property type="entry name" value="HTH-TYPE TRANSCRIPTIONAL REGULATOR"/>
    <property type="match status" value="1"/>
</dbReference>
<dbReference type="RefSeq" id="WP_011460970.1">
    <property type="nucleotide sequence ID" value="NZ_JAYFNZ010000024.1"/>
</dbReference>
<dbReference type="AlphaFoldDB" id="A0A098B3I9"/>
<dbReference type="Gene3D" id="1.10.260.40">
    <property type="entry name" value="lambda repressor-like DNA-binding domains"/>
    <property type="match status" value="1"/>
</dbReference>
<organism evidence="3">
    <name type="scientific">Desulfitobacterium hafniense</name>
    <name type="common">Desulfitobacterium frappieri</name>
    <dbReference type="NCBI Taxonomy" id="49338"/>
    <lineage>
        <taxon>Bacteria</taxon>
        <taxon>Bacillati</taxon>
        <taxon>Bacillota</taxon>
        <taxon>Clostridia</taxon>
        <taxon>Eubacteriales</taxon>
        <taxon>Desulfitobacteriaceae</taxon>
        <taxon>Desulfitobacterium</taxon>
    </lineage>
</organism>
<dbReference type="OrthoDB" id="1859224at2"/>
<evidence type="ECO:0000256" key="1">
    <source>
        <dbReference type="ARBA" id="ARBA00023125"/>
    </source>
</evidence>
<protein>
    <submittedName>
        <fullName evidence="3">DNA-binding helix-turn-helix protein</fullName>
    </submittedName>
    <submittedName>
        <fullName evidence="4">DNA-binding protein</fullName>
    </submittedName>
</protein>
<feature type="domain" description="HTH cro/C1-type" evidence="2">
    <location>
        <begin position="8"/>
        <end position="63"/>
    </location>
</feature>
<dbReference type="PROSITE" id="PS50943">
    <property type="entry name" value="HTH_CROC1"/>
    <property type="match status" value="1"/>
</dbReference>
<dbReference type="InterPro" id="IPR010982">
    <property type="entry name" value="Lambda_DNA-bd_dom_sf"/>
</dbReference>
<dbReference type="PANTHER" id="PTHR46797:SF1">
    <property type="entry name" value="METHYLPHOSPHONATE SYNTHASE"/>
    <property type="match status" value="1"/>
</dbReference>
<dbReference type="SUPFAM" id="SSF47413">
    <property type="entry name" value="lambda repressor-like DNA-binding domains"/>
    <property type="match status" value="1"/>
</dbReference>
<dbReference type="PATRIC" id="fig|49338.4.peg.3785"/>
<keyword evidence="1 3" id="KW-0238">DNA-binding</keyword>
<name>A0A098B3I9_DESHA</name>
<dbReference type="EMBL" id="LK996017">
    <property type="protein sequence ID" value="CDX03409.1"/>
    <property type="molecule type" value="Genomic_DNA"/>
</dbReference>
<dbReference type="OMA" id="MPYLKLT"/>
<proteinExistence type="predicted"/>
<sequence>MLELGKQLRKIRKDKKLSAAELSQISGVARSLISQLESGKRQSTSIDTVYRLAKALNVSVASLLIEEPGTPPAIAYKQNDKKSPLYLKEHYSAYLPTLQKAEEAGLTPELLGSLIDVIARIKK</sequence>
<accession>A0A098B3I9</accession>
<dbReference type="Pfam" id="PF01381">
    <property type="entry name" value="HTH_3"/>
    <property type="match status" value="1"/>
</dbReference>
<dbReference type="SMART" id="SM00530">
    <property type="entry name" value="HTH_XRE"/>
    <property type="match status" value="1"/>
</dbReference>
<dbReference type="Proteomes" id="UP000054623">
    <property type="component" value="Unassembled WGS sequence"/>
</dbReference>